<keyword evidence="4" id="KW-0175">Coiled coil</keyword>
<accession>A0ABN1J9N8</accession>
<dbReference type="PIRSF" id="PIRSF002741">
    <property type="entry name" value="MppA"/>
    <property type="match status" value="1"/>
</dbReference>
<protein>
    <submittedName>
        <fullName evidence="6">Peptide ABC transporter substrate-binding protein</fullName>
    </submittedName>
</protein>
<dbReference type="Gene3D" id="3.40.190.10">
    <property type="entry name" value="Periplasmic binding protein-like II"/>
    <property type="match status" value="1"/>
</dbReference>
<keyword evidence="7" id="KW-1185">Reference proteome</keyword>
<organism evidence="6 7">
    <name type="scientific">Clostridium oceanicum</name>
    <dbReference type="NCBI Taxonomy" id="1543"/>
    <lineage>
        <taxon>Bacteria</taxon>
        <taxon>Bacillati</taxon>
        <taxon>Bacillota</taxon>
        <taxon>Clostridia</taxon>
        <taxon>Eubacteriales</taxon>
        <taxon>Clostridiaceae</taxon>
        <taxon>Clostridium</taxon>
    </lineage>
</organism>
<dbReference type="SUPFAM" id="SSF53850">
    <property type="entry name" value="Periplasmic binding protein-like II"/>
    <property type="match status" value="1"/>
</dbReference>
<proteinExistence type="inferred from homology"/>
<evidence type="ECO:0000256" key="4">
    <source>
        <dbReference type="SAM" id="Coils"/>
    </source>
</evidence>
<dbReference type="Gene3D" id="3.90.76.10">
    <property type="entry name" value="Dipeptide-binding Protein, Domain 1"/>
    <property type="match status" value="1"/>
</dbReference>
<sequence>MKKITYILIVFVFIVFFICGCVEKNVKVESKNVKRNYMVYDIDSEPKDLIMLGNSNKKEQNILISLFDGLVSLDKNNKIKGELSKKWEINKDKTKYKFILKDNIYWSNGDKITAKDFEKFFINIIEYSKENNIKIDDLKCIYGVSQYMNIGDRDKIAIKAKEDNSLEISLNYPCDYFLDILAKPCYKLRKIDKKLLDYKNTCNKIPYSGAFVIDTVAKEGMNLKKNKYYWDKDKIKNEKIKVNFNKSNEESLAGFKMGKVDVFMDPPDFELDVLKDNGLITSKNIQKLKILSINNKNFKDTDLRKSIDCSIDREYICTHIYNGLCEKADSYVIKKEGSKANPYYKKYFEFNKNHSKAKELLKKSIEKAKKEKKDYKGEFVLHLISKDTSKDKNICEYISKSIKDALNINVVWKSYESQKDLNKAIKNGEYDVALTECNGEYSNSLEFLNILTNISYKNNYGYNNYNYDTFIRNAKIQKDSKKKKDLILKAQDVLEKDSSILPLGFKKSILCKSSKLDGIYMDKLGNVVLKYYNFLDFN</sequence>
<evidence type="ECO:0000256" key="3">
    <source>
        <dbReference type="ARBA" id="ARBA00022729"/>
    </source>
</evidence>
<dbReference type="InterPro" id="IPR000914">
    <property type="entry name" value="SBP_5_dom"/>
</dbReference>
<dbReference type="Pfam" id="PF00496">
    <property type="entry name" value="SBP_bac_5"/>
    <property type="match status" value="1"/>
</dbReference>
<dbReference type="InterPro" id="IPR039424">
    <property type="entry name" value="SBP_5"/>
</dbReference>
<evidence type="ECO:0000256" key="2">
    <source>
        <dbReference type="ARBA" id="ARBA00022448"/>
    </source>
</evidence>
<feature type="domain" description="Solute-binding protein family 5" evidence="5">
    <location>
        <begin position="78"/>
        <end position="452"/>
    </location>
</feature>
<dbReference type="RefSeq" id="WP_343758255.1">
    <property type="nucleotide sequence ID" value="NZ_BAAACG010000003.1"/>
</dbReference>
<keyword evidence="2" id="KW-0813">Transport</keyword>
<name>A0ABN1J9N8_9CLOT</name>
<dbReference type="Proteomes" id="UP001501510">
    <property type="component" value="Unassembled WGS sequence"/>
</dbReference>
<evidence type="ECO:0000313" key="7">
    <source>
        <dbReference type="Proteomes" id="UP001501510"/>
    </source>
</evidence>
<comment type="caution">
    <text evidence="6">The sequence shown here is derived from an EMBL/GenBank/DDBJ whole genome shotgun (WGS) entry which is preliminary data.</text>
</comment>
<comment type="similarity">
    <text evidence="1">Belongs to the bacterial solute-binding protein 5 family.</text>
</comment>
<dbReference type="PROSITE" id="PS51257">
    <property type="entry name" value="PROKAR_LIPOPROTEIN"/>
    <property type="match status" value="1"/>
</dbReference>
<dbReference type="PANTHER" id="PTHR30290">
    <property type="entry name" value="PERIPLASMIC BINDING COMPONENT OF ABC TRANSPORTER"/>
    <property type="match status" value="1"/>
</dbReference>
<keyword evidence="3" id="KW-0732">Signal</keyword>
<dbReference type="InterPro" id="IPR030678">
    <property type="entry name" value="Peptide/Ni-bd"/>
</dbReference>
<gene>
    <name evidence="6" type="ORF">GCM10008906_03580</name>
</gene>
<dbReference type="Gene3D" id="3.10.105.10">
    <property type="entry name" value="Dipeptide-binding Protein, Domain 3"/>
    <property type="match status" value="1"/>
</dbReference>
<evidence type="ECO:0000256" key="1">
    <source>
        <dbReference type="ARBA" id="ARBA00005695"/>
    </source>
</evidence>
<reference evidence="6 7" key="1">
    <citation type="journal article" date="2019" name="Int. J. Syst. Evol. Microbiol.">
        <title>The Global Catalogue of Microorganisms (GCM) 10K type strain sequencing project: providing services to taxonomists for standard genome sequencing and annotation.</title>
        <authorList>
            <consortium name="The Broad Institute Genomics Platform"/>
            <consortium name="The Broad Institute Genome Sequencing Center for Infectious Disease"/>
            <person name="Wu L."/>
            <person name="Ma J."/>
        </authorList>
    </citation>
    <scope>NUCLEOTIDE SEQUENCE [LARGE SCALE GENOMIC DNA]</scope>
    <source>
        <strain evidence="6 7">JCM 1407</strain>
    </source>
</reference>
<dbReference type="EMBL" id="BAAACG010000003">
    <property type="protein sequence ID" value="GAA0733166.1"/>
    <property type="molecule type" value="Genomic_DNA"/>
</dbReference>
<evidence type="ECO:0000313" key="6">
    <source>
        <dbReference type="EMBL" id="GAA0733166.1"/>
    </source>
</evidence>
<evidence type="ECO:0000259" key="5">
    <source>
        <dbReference type="Pfam" id="PF00496"/>
    </source>
</evidence>
<dbReference type="PANTHER" id="PTHR30290:SF9">
    <property type="entry name" value="OLIGOPEPTIDE-BINDING PROTEIN APPA"/>
    <property type="match status" value="1"/>
</dbReference>
<feature type="coiled-coil region" evidence="4">
    <location>
        <begin position="351"/>
        <end position="378"/>
    </location>
</feature>